<accession>A0A915KXT1</accession>
<dbReference type="AlphaFoldDB" id="A0A915KXT1"/>
<dbReference type="Proteomes" id="UP000887565">
    <property type="component" value="Unplaced"/>
</dbReference>
<name>A0A915KXT1_ROMCU</name>
<keyword evidence="1" id="KW-1185">Reference proteome</keyword>
<evidence type="ECO:0000313" key="1">
    <source>
        <dbReference type="Proteomes" id="UP000887565"/>
    </source>
</evidence>
<sequence length="76" mass="8585">MKSFNDKNGEGKSGKTPSMINTNLGEIFNVQTTYLDTRMITVDQYSSMLAGWTHLDAWYFPGTAIHVTPMQTPLKR</sequence>
<reference evidence="2" key="1">
    <citation type="submission" date="2022-11" db="UniProtKB">
        <authorList>
            <consortium name="WormBaseParasite"/>
        </authorList>
    </citation>
    <scope>IDENTIFICATION</scope>
</reference>
<protein>
    <submittedName>
        <fullName evidence="2">Uncharacterized protein</fullName>
    </submittedName>
</protein>
<proteinExistence type="predicted"/>
<dbReference type="WBParaSite" id="nRc.2.0.1.t43762-RA">
    <property type="protein sequence ID" value="nRc.2.0.1.t43762-RA"/>
    <property type="gene ID" value="nRc.2.0.1.g43762"/>
</dbReference>
<organism evidence="1 2">
    <name type="scientific">Romanomermis culicivorax</name>
    <name type="common">Nematode worm</name>
    <dbReference type="NCBI Taxonomy" id="13658"/>
    <lineage>
        <taxon>Eukaryota</taxon>
        <taxon>Metazoa</taxon>
        <taxon>Ecdysozoa</taxon>
        <taxon>Nematoda</taxon>
        <taxon>Enoplea</taxon>
        <taxon>Dorylaimia</taxon>
        <taxon>Mermithida</taxon>
        <taxon>Mermithoidea</taxon>
        <taxon>Mermithidae</taxon>
        <taxon>Romanomermis</taxon>
    </lineage>
</organism>
<evidence type="ECO:0000313" key="2">
    <source>
        <dbReference type="WBParaSite" id="nRc.2.0.1.t43762-RA"/>
    </source>
</evidence>